<accession>A0A495DFK7</accession>
<dbReference type="PANTHER" id="PTHR30399">
    <property type="entry name" value="UNCHARACTERIZED PROTEIN YGJP"/>
    <property type="match status" value="1"/>
</dbReference>
<sequence>MSDQIIELAGREVRFSLRRSARRTIGFTISRDGLAVAAPRQASEREIRRALETKSGWILAKLDAWATRPAAPELVLESGAILPWLGGELTLNLRGEGVRTIVRREDDSLVLKHDPDLAGELRTRTLTRALQRFYKREGAALMTPKVEAYARQLGKPVRKVIVRDQKRRWGSCASDATIRLNWRLMGFPEDLIDYVCAHEAAHLVEANHSPAYWRVVESLMPDWKPRRQRMRDEADRWVVF</sequence>
<dbReference type="InterPro" id="IPR002725">
    <property type="entry name" value="YgjP-like_metallopeptidase"/>
</dbReference>
<comment type="caution">
    <text evidence="2">The sequence shown here is derived from an EMBL/GenBank/DDBJ whole genome shotgun (WGS) entry which is preliminary data.</text>
</comment>
<dbReference type="CDD" id="cd07344">
    <property type="entry name" value="M48_yhfN_like"/>
    <property type="match status" value="1"/>
</dbReference>
<reference evidence="2 3" key="1">
    <citation type="submission" date="2018-10" db="EMBL/GenBank/DDBJ databases">
        <title>Genomic Encyclopedia of Type Strains, Phase IV (KMG-IV): sequencing the most valuable type-strain genomes for metagenomic binning, comparative biology and taxonomic classification.</title>
        <authorList>
            <person name="Goeker M."/>
        </authorList>
    </citation>
    <scope>NUCLEOTIDE SEQUENCE [LARGE SCALE GENOMIC DNA]</scope>
    <source>
        <strain evidence="2 3">DSM 4734</strain>
    </source>
</reference>
<name>A0A495DFK7_9PROT</name>
<dbReference type="AlphaFoldDB" id="A0A495DFK7"/>
<dbReference type="RefSeq" id="WP_121210639.1">
    <property type="nucleotide sequence ID" value="NZ_RBIM01000003.1"/>
</dbReference>
<dbReference type="Gene3D" id="3.30.2010.10">
    <property type="entry name" value="Metalloproteases ('zincins'), catalytic domain"/>
    <property type="match status" value="1"/>
</dbReference>
<dbReference type="OrthoDB" id="9795402at2"/>
<organism evidence="2 3">
    <name type="scientific">Maricaulis maris</name>
    <dbReference type="NCBI Taxonomy" id="74318"/>
    <lineage>
        <taxon>Bacteria</taxon>
        <taxon>Pseudomonadati</taxon>
        <taxon>Pseudomonadota</taxon>
        <taxon>Alphaproteobacteria</taxon>
        <taxon>Maricaulales</taxon>
        <taxon>Maricaulaceae</taxon>
        <taxon>Maricaulis</taxon>
    </lineage>
</organism>
<protein>
    <recommendedName>
        <fullName evidence="1">YgjP-like metallopeptidase domain-containing protein</fullName>
    </recommendedName>
</protein>
<evidence type="ECO:0000313" key="2">
    <source>
        <dbReference type="EMBL" id="RKR00316.1"/>
    </source>
</evidence>
<feature type="domain" description="YgjP-like metallopeptidase" evidence="1">
    <location>
        <begin position="23"/>
        <end position="232"/>
    </location>
</feature>
<dbReference type="InterPro" id="IPR053136">
    <property type="entry name" value="UTP_pyrophosphatase-like"/>
</dbReference>
<dbReference type="EMBL" id="RBIM01000003">
    <property type="protein sequence ID" value="RKR00316.1"/>
    <property type="molecule type" value="Genomic_DNA"/>
</dbReference>
<evidence type="ECO:0000259" key="1">
    <source>
        <dbReference type="Pfam" id="PF01863"/>
    </source>
</evidence>
<gene>
    <name evidence="2" type="ORF">C7435_1521</name>
</gene>
<dbReference type="Pfam" id="PF01863">
    <property type="entry name" value="YgjP-like"/>
    <property type="match status" value="1"/>
</dbReference>
<evidence type="ECO:0000313" key="3">
    <source>
        <dbReference type="Proteomes" id="UP000273675"/>
    </source>
</evidence>
<proteinExistence type="predicted"/>
<dbReference type="PANTHER" id="PTHR30399:SF1">
    <property type="entry name" value="UTP PYROPHOSPHATASE"/>
    <property type="match status" value="1"/>
</dbReference>
<dbReference type="Proteomes" id="UP000273675">
    <property type="component" value="Unassembled WGS sequence"/>
</dbReference>